<reference evidence="1 2" key="1">
    <citation type="submission" date="2024-01" db="EMBL/GenBank/DDBJ databases">
        <title>Genome assemblies of Stephania.</title>
        <authorList>
            <person name="Yang L."/>
        </authorList>
    </citation>
    <scope>NUCLEOTIDE SEQUENCE [LARGE SCALE GENOMIC DNA]</scope>
    <source>
        <strain evidence="1">YNDBR</strain>
        <tissue evidence="1">Leaf</tissue>
    </source>
</reference>
<protein>
    <submittedName>
        <fullName evidence="1">Uncharacterized protein</fullName>
    </submittedName>
</protein>
<name>A0AAP0EU19_9MAGN</name>
<evidence type="ECO:0000313" key="2">
    <source>
        <dbReference type="Proteomes" id="UP001420932"/>
    </source>
</evidence>
<proteinExistence type="predicted"/>
<organism evidence="1 2">
    <name type="scientific">Stephania yunnanensis</name>
    <dbReference type="NCBI Taxonomy" id="152371"/>
    <lineage>
        <taxon>Eukaryota</taxon>
        <taxon>Viridiplantae</taxon>
        <taxon>Streptophyta</taxon>
        <taxon>Embryophyta</taxon>
        <taxon>Tracheophyta</taxon>
        <taxon>Spermatophyta</taxon>
        <taxon>Magnoliopsida</taxon>
        <taxon>Ranunculales</taxon>
        <taxon>Menispermaceae</taxon>
        <taxon>Menispermoideae</taxon>
        <taxon>Cissampelideae</taxon>
        <taxon>Stephania</taxon>
    </lineage>
</organism>
<dbReference type="Proteomes" id="UP001420932">
    <property type="component" value="Unassembled WGS sequence"/>
</dbReference>
<accession>A0AAP0EU19</accession>
<evidence type="ECO:0000313" key="1">
    <source>
        <dbReference type="EMBL" id="KAK9098092.1"/>
    </source>
</evidence>
<sequence length="93" mass="10285">MSASAGGIAIVHYNNTPFDQYSIIRSAKSRRIPFASDTIFKSPRISSIPSELLRLVSRSYWGWGWDCMEAAAAGSSRYDFDKAASFSARNVVD</sequence>
<dbReference type="AlphaFoldDB" id="A0AAP0EU19"/>
<comment type="caution">
    <text evidence="1">The sequence shown here is derived from an EMBL/GenBank/DDBJ whole genome shotgun (WGS) entry which is preliminary data.</text>
</comment>
<gene>
    <name evidence="1" type="ORF">Syun_025137</name>
</gene>
<keyword evidence="2" id="KW-1185">Reference proteome</keyword>
<dbReference type="EMBL" id="JBBNAF010000011">
    <property type="protein sequence ID" value="KAK9098092.1"/>
    <property type="molecule type" value="Genomic_DNA"/>
</dbReference>